<protein>
    <submittedName>
        <fullName evidence="14">Peptidase S8/S53 domain-containing protein</fullName>
    </submittedName>
</protein>
<dbReference type="InterPro" id="IPR023828">
    <property type="entry name" value="Peptidase_S8_Ser-AS"/>
</dbReference>
<keyword evidence="7 9" id="KW-0720">Serine protease</keyword>
<evidence type="ECO:0000256" key="11">
    <source>
        <dbReference type="SAM" id="SignalP"/>
    </source>
</evidence>
<evidence type="ECO:0000256" key="7">
    <source>
        <dbReference type="ARBA" id="ARBA00022825"/>
    </source>
</evidence>
<proteinExistence type="inferred from homology"/>
<keyword evidence="6 9" id="KW-0378">Hydrolase</keyword>
<gene>
    <name evidence="14" type="ORF">B0I35DRAFT_472493</name>
</gene>
<feature type="signal peptide" evidence="11">
    <location>
        <begin position="1"/>
        <end position="21"/>
    </location>
</feature>
<name>A0A8K0WXC9_9HYPO</name>
<dbReference type="Gene3D" id="3.40.50.200">
    <property type="entry name" value="Peptidase S8/S53 domain"/>
    <property type="match status" value="2"/>
</dbReference>
<keyword evidence="2" id="KW-0134">Cell wall</keyword>
<dbReference type="SUPFAM" id="SSF52743">
    <property type="entry name" value="Subtilisin-like"/>
    <property type="match status" value="1"/>
</dbReference>
<dbReference type="PRINTS" id="PR00723">
    <property type="entry name" value="SUBTILISIN"/>
</dbReference>
<feature type="domain" description="Peptidase S8/S53" evidence="12">
    <location>
        <begin position="130"/>
        <end position="512"/>
    </location>
</feature>
<dbReference type="AlphaFoldDB" id="A0A8K0WXC9"/>
<dbReference type="InterPro" id="IPR036852">
    <property type="entry name" value="Peptidase_S8/S53_dom_sf"/>
</dbReference>
<dbReference type="InterPro" id="IPR015500">
    <property type="entry name" value="Peptidase_S8_subtilisin-rel"/>
</dbReference>
<dbReference type="PANTHER" id="PTHR43806">
    <property type="entry name" value="PEPTIDASE S8"/>
    <property type="match status" value="1"/>
</dbReference>
<dbReference type="CDD" id="cd07489">
    <property type="entry name" value="Peptidases_S8_5"/>
    <property type="match status" value="1"/>
</dbReference>
<organism evidence="14 15">
    <name type="scientific">Stachybotrys elegans</name>
    <dbReference type="NCBI Taxonomy" id="80388"/>
    <lineage>
        <taxon>Eukaryota</taxon>
        <taxon>Fungi</taxon>
        <taxon>Dikarya</taxon>
        <taxon>Ascomycota</taxon>
        <taxon>Pezizomycotina</taxon>
        <taxon>Sordariomycetes</taxon>
        <taxon>Hypocreomycetidae</taxon>
        <taxon>Hypocreales</taxon>
        <taxon>Stachybotryaceae</taxon>
        <taxon>Stachybotrys</taxon>
    </lineage>
</organism>
<dbReference type="GO" id="GO:0006508">
    <property type="term" value="P:proteolysis"/>
    <property type="evidence" value="ECO:0007669"/>
    <property type="project" value="UniProtKB-KW"/>
</dbReference>
<dbReference type="Pfam" id="PF00082">
    <property type="entry name" value="Peptidase_S8"/>
    <property type="match status" value="1"/>
</dbReference>
<evidence type="ECO:0000256" key="1">
    <source>
        <dbReference type="ARBA" id="ARBA00011073"/>
    </source>
</evidence>
<evidence type="ECO:0000313" key="15">
    <source>
        <dbReference type="Proteomes" id="UP000813444"/>
    </source>
</evidence>
<keyword evidence="4 9" id="KW-0645">Protease</keyword>
<evidence type="ECO:0000256" key="5">
    <source>
        <dbReference type="ARBA" id="ARBA00022729"/>
    </source>
</evidence>
<dbReference type="GO" id="GO:0004252">
    <property type="term" value="F:serine-type endopeptidase activity"/>
    <property type="evidence" value="ECO:0007669"/>
    <property type="project" value="UniProtKB-UniRule"/>
</dbReference>
<comment type="similarity">
    <text evidence="1 9 10">Belongs to the peptidase S8 family.</text>
</comment>
<feature type="chain" id="PRO_5035469429" evidence="11">
    <location>
        <begin position="22"/>
        <end position="887"/>
    </location>
</feature>
<reference evidence="14" key="1">
    <citation type="journal article" date="2021" name="Nat. Commun.">
        <title>Genetic determinants of endophytism in the Arabidopsis root mycobiome.</title>
        <authorList>
            <person name="Mesny F."/>
            <person name="Miyauchi S."/>
            <person name="Thiergart T."/>
            <person name="Pickel B."/>
            <person name="Atanasova L."/>
            <person name="Karlsson M."/>
            <person name="Huettel B."/>
            <person name="Barry K.W."/>
            <person name="Haridas S."/>
            <person name="Chen C."/>
            <person name="Bauer D."/>
            <person name="Andreopoulos W."/>
            <person name="Pangilinan J."/>
            <person name="LaButti K."/>
            <person name="Riley R."/>
            <person name="Lipzen A."/>
            <person name="Clum A."/>
            <person name="Drula E."/>
            <person name="Henrissat B."/>
            <person name="Kohler A."/>
            <person name="Grigoriev I.V."/>
            <person name="Martin F.M."/>
            <person name="Hacquard S."/>
        </authorList>
    </citation>
    <scope>NUCLEOTIDE SEQUENCE</scope>
    <source>
        <strain evidence="14">MPI-CAGE-CH-0235</strain>
    </source>
</reference>
<dbReference type="InterPro" id="IPR050131">
    <property type="entry name" value="Peptidase_S8_subtilisin-like"/>
</dbReference>
<keyword evidence="3" id="KW-0964">Secreted</keyword>
<dbReference type="InterPro" id="IPR023827">
    <property type="entry name" value="Peptidase_S8_Asp-AS"/>
</dbReference>
<evidence type="ECO:0000313" key="14">
    <source>
        <dbReference type="EMBL" id="KAH7327721.1"/>
    </source>
</evidence>
<evidence type="ECO:0000256" key="2">
    <source>
        <dbReference type="ARBA" id="ARBA00022512"/>
    </source>
</evidence>
<keyword evidence="5 11" id="KW-0732">Signal</keyword>
<dbReference type="PANTHER" id="PTHR43806:SF66">
    <property type="entry name" value="SERIN ENDOPEPTIDASE"/>
    <property type="match status" value="1"/>
</dbReference>
<dbReference type="Gene3D" id="3.50.30.30">
    <property type="match status" value="1"/>
</dbReference>
<dbReference type="OrthoDB" id="10256524at2759"/>
<accession>A0A8K0WXC9</accession>
<evidence type="ECO:0000256" key="10">
    <source>
        <dbReference type="RuleBase" id="RU003355"/>
    </source>
</evidence>
<dbReference type="PROSITE" id="PS00137">
    <property type="entry name" value="SUBTILASE_HIS"/>
    <property type="match status" value="1"/>
</dbReference>
<sequence length="887" mass="95632">MHLKTLMLCASSALALHHRHAEDVYPESSGYIIEYSHDAASRRQQLQSMPGIEVVRTFESRVFTGLSVKTSQHTAEELRNLPGVVGIWPNGYAYPAPIETVEVARQDFQANWTTHASTGVDKLHNLGIYGKGVKIGVVDSGIYYNHPALGGGFGPGFKVEGGWDLVGDNEFPEGPREPDDDPIDIGGHGTHVSGLLAGQNEHWQGVAPEATLYSYKVFNGESASTYDVIIEAFLQAYEDGMDIITASIIGNSGWSEHPWAVVASRLVEEGVVVTIAAGNAGTLGPFWGDSVASVDADSYPLVPFSTTLTLDGVSNDTINGYTRGTNYFPPSVRDWPVLALDLNSSIVGEACQALPESTPDLGDVVTLVRRGGCSYTIKQTNLEAAGAQFIIFYNDVTELLAPTTSSNQSTLALVTAETGHAMIEALSRGVNVTVDFSLNPEAVIGVEYQTAGKPSYFSSWGALWDLHLKPDIAAPGGNIYSTWINGLFTVQSGTSMACPYVAGVAALWISVHGGRETHGKGFAKMLHQRIASSGISLPWAGYPDPSAEPTTLMAPPAQVGTGLIDAWKVLQYSTRLEFESMALNETKYFQSAHNVTIFNEGSEDVVYTLSVEHGAGIEAVGWFRRPATGVYSKRLKTLIEVDPIPLEVGVKVPCPIVIPAGESATVTVRFENPEAQGWNASALPTYGGKVLLRGSNGEQLAVPFFGVASDLRRELDPVTVPGFPTIVSGPGNIPIANDSSFSFDLSLEQQGYPRLTNNLIWGTREVRWDIFESGWSESRWTYPPTVGEDGYIGSATSWTRSVYQAPFDPAVDDAEDVVPFPMVDLTRNAPTNAGTGYFWLGGLANGTQIGSGSYMMRIASLKPWGDPTVSDDWEVYMSEMEVRRNIG</sequence>
<evidence type="ECO:0000256" key="3">
    <source>
        <dbReference type="ARBA" id="ARBA00022525"/>
    </source>
</evidence>
<evidence type="ECO:0000256" key="6">
    <source>
        <dbReference type="ARBA" id="ARBA00022801"/>
    </source>
</evidence>
<dbReference type="EMBL" id="JAGPNK010000001">
    <property type="protein sequence ID" value="KAH7327721.1"/>
    <property type="molecule type" value="Genomic_DNA"/>
</dbReference>
<evidence type="ECO:0000256" key="9">
    <source>
        <dbReference type="PROSITE-ProRule" id="PRU01240"/>
    </source>
</evidence>
<dbReference type="InterPro" id="IPR022398">
    <property type="entry name" value="Peptidase_S8_His-AS"/>
</dbReference>
<dbReference type="InterPro" id="IPR000209">
    <property type="entry name" value="Peptidase_S8/S53_dom"/>
</dbReference>
<dbReference type="PROSITE" id="PS51892">
    <property type="entry name" value="SUBTILASE"/>
    <property type="match status" value="1"/>
</dbReference>
<evidence type="ECO:0000256" key="4">
    <source>
        <dbReference type="ARBA" id="ARBA00022670"/>
    </source>
</evidence>
<evidence type="ECO:0000259" key="13">
    <source>
        <dbReference type="Pfam" id="PF02225"/>
    </source>
</evidence>
<feature type="domain" description="PA" evidence="13">
    <location>
        <begin position="349"/>
        <end position="408"/>
    </location>
</feature>
<comment type="caution">
    <text evidence="14">The sequence shown here is derived from an EMBL/GenBank/DDBJ whole genome shotgun (WGS) entry which is preliminary data.</text>
</comment>
<feature type="active site" description="Charge relay system" evidence="8 9">
    <location>
        <position position="495"/>
    </location>
</feature>
<keyword evidence="15" id="KW-1185">Reference proteome</keyword>
<dbReference type="SUPFAM" id="SSF52025">
    <property type="entry name" value="PA domain"/>
    <property type="match status" value="1"/>
</dbReference>
<dbReference type="InterPro" id="IPR003137">
    <property type="entry name" value="PA_domain"/>
</dbReference>
<feature type="active site" description="Charge relay system" evidence="8 9">
    <location>
        <position position="139"/>
    </location>
</feature>
<evidence type="ECO:0000256" key="8">
    <source>
        <dbReference type="PIRSR" id="PIRSR615500-1"/>
    </source>
</evidence>
<dbReference type="InterPro" id="IPR034187">
    <property type="entry name" value="Peptidases_S8_5"/>
</dbReference>
<feature type="active site" description="Charge relay system" evidence="8 9">
    <location>
        <position position="188"/>
    </location>
</feature>
<dbReference type="CDD" id="cd02124">
    <property type="entry name" value="PA_PoS1_like"/>
    <property type="match status" value="1"/>
</dbReference>
<dbReference type="PROSITE" id="PS00138">
    <property type="entry name" value="SUBTILASE_SER"/>
    <property type="match status" value="1"/>
</dbReference>
<dbReference type="InterPro" id="IPR046450">
    <property type="entry name" value="PA_dom_sf"/>
</dbReference>
<dbReference type="PROSITE" id="PS00136">
    <property type="entry name" value="SUBTILASE_ASP"/>
    <property type="match status" value="1"/>
</dbReference>
<dbReference type="Proteomes" id="UP000813444">
    <property type="component" value="Unassembled WGS sequence"/>
</dbReference>
<evidence type="ECO:0000259" key="12">
    <source>
        <dbReference type="Pfam" id="PF00082"/>
    </source>
</evidence>
<dbReference type="Pfam" id="PF02225">
    <property type="entry name" value="PA"/>
    <property type="match status" value="1"/>
</dbReference>